<evidence type="ECO:0000313" key="6">
    <source>
        <dbReference type="Proteomes" id="UP001472978"/>
    </source>
</evidence>
<sequence length="341" mass="37523">MLSKKPISKHVSKLLLTSVGGCALASSMAVSAGDLRLNFAGTLPANSQGTKMMEQVEADIEAADVGLSVTVFPANQLGSGEELFEDAIRGNIDMVAGFIYSHKDPVLEIASLPFLVSSWQDMEDVMMNQDSAFNQIMSERLDGLDLRLMNSIPVGFTGVVANEQPEDWAGMDDKEMNIRVWSSSLIKNTVELMGYQATTMAWGDIFPALQSGIVDGALCCTTQDAYNIFAISDVGEYYIANNAVTDTSFYYISNKTWGKMNEAQQDVVTDAMNKAADDFFAWNKASEQEFEEKLLEEGYQVLQSSEEEKQAMKKRVREVVWGAAEEEIGKDVLDRLRGSEA</sequence>
<proteinExistence type="inferred from homology"/>
<dbReference type="PANTHER" id="PTHR33376">
    <property type="match status" value="1"/>
</dbReference>
<organism evidence="5 6">
    <name type="scientific">Halomonas pelophila</name>
    <dbReference type="NCBI Taxonomy" id="3151122"/>
    <lineage>
        <taxon>Bacteria</taxon>
        <taxon>Pseudomonadati</taxon>
        <taxon>Pseudomonadota</taxon>
        <taxon>Gammaproteobacteria</taxon>
        <taxon>Oceanospirillales</taxon>
        <taxon>Halomonadaceae</taxon>
        <taxon>Halomonas</taxon>
    </lineage>
</organism>
<protein>
    <submittedName>
        <fullName evidence="5">TRAP transporter substrate-binding protein DctP</fullName>
    </submittedName>
</protein>
<comment type="caution">
    <text evidence="5">The sequence shown here is derived from an EMBL/GenBank/DDBJ whole genome shotgun (WGS) entry which is preliminary data.</text>
</comment>
<dbReference type="NCBIfam" id="NF037995">
    <property type="entry name" value="TRAP_S1"/>
    <property type="match status" value="1"/>
</dbReference>
<evidence type="ECO:0000256" key="2">
    <source>
        <dbReference type="ARBA" id="ARBA00022448"/>
    </source>
</evidence>
<accession>A0ABV1N737</accession>
<gene>
    <name evidence="5" type="primary">dctP</name>
    <name evidence="5" type="ORF">ABE957_12640</name>
</gene>
<keyword evidence="3 4" id="KW-0732">Signal</keyword>
<comment type="similarity">
    <text evidence="1">Belongs to the bacterial solute-binding protein 7 family.</text>
</comment>
<name>A0ABV1N737_9GAMM</name>
<dbReference type="PANTHER" id="PTHR33376:SF7">
    <property type="entry name" value="C4-DICARBOXYLATE-BINDING PROTEIN DCTB"/>
    <property type="match status" value="1"/>
</dbReference>
<dbReference type="RefSeq" id="WP_349759045.1">
    <property type="nucleotide sequence ID" value="NZ_JBEGCI010000010.1"/>
</dbReference>
<feature type="chain" id="PRO_5046868345" evidence="4">
    <location>
        <begin position="33"/>
        <end position="341"/>
    </location>
</feature>
<keyword evidence="2" id="KW-0813">Transport</keyword>
<evidence type="ECO:0000256" key="3">
    <source>
        <dbReference type="ARBA" id="ARBA00022729"/>
    </source>
</evidence>
<dbReference type="Pfam" id="PF03480">
    <property type="entry name" value="DctP"/>
    <property type="match status" value="1"/>
</dbReference>
<feature type="signal peptide" evidence="4">
    <location>
        <begin position="1"/>
        <end position="32"/>
    </location>
</feature>
<dbReference type="InterPro" id="IPR038404">
    <property type="entry name" value="TRAP_DctP_sf"/>
</dbReference>
<keyword evidence="6" id="KW-1185">Reference proteome</keyword>
<dbReference type="EMBL" id="JBEGCI010000010">
    <property type="protein sequence ID" value="MEQ6889520.1"/>
    <property type="molecule type" value="Genomic_DNA"/>
</dbReference>
<dbReference type="Gene3D" id="3.40.190.170">
    <property type="entry name" value="Bacterial extracellular solute-binding protein, family 7"/>
    <property type="match status" value="1"/>
</dbReference>
<evidence type="ECO:0000256" key="1">
    <source>
        <dbReference type="ARBA" id="ARBA00009023"/>
    </source>
</evidence>
<evidence type="ECO:0000313" key="5">
    <source>
        <dbReference type="EMBL" id="MEQ6889520.1"/>
    </source>
</evidence>
<evidence type="ECO:0000256" key="4">
    <source>
        <dbReference type="SAM" id="SignalP"/>
    </source>
</evidence>
<dbReference type="Proteomes" id="UP001472978">
    <property type="component" value="Unassembled WGS sequence"/>
</dbReference>
<dbReference type="InterPro" id="IPR018389">
    <property type="entry name" value="DctP_fam"/>
</dbReference>
<reference evidence="5 6" key="1">
    <citation type="submission" date="2024-05" db="EMBL/GenBank/DDBJ databases">
        <title>Halomonas sp. CS7 16S ribosomal RNA gene Genome sequencing and assembly.</title>
        <authorList>
            <person name="Yook S."/>
        </authorList>
    </citation>
    <scope>NUCLEOTIDE SEQUENCE [LARGE SCALE GENOMIC DNA]</scope>
    <source>
        <strain evidence="5 6">CS7</strain>
    </source>
</reference>